<name>A0A418JMM2_STAHY</name>
<evidence type="ECO:0000313" key="1">
    <source>
        <dbReference type="EMBL" id="RIO47824.1"/>
    </source>
</evidence>
<evidence type="ECO:0000313" key="2">
    <source>
        <dbReference type="Proteomes" id="UP000285625"/>
    </source>
</evidence>
<dbReference type="InterPro" id="IPR004360">
    <property type="entry name" value="Glyas_Fos-R_dOase_dom"/>
</dbReference>
<dbReference type="InterPro" id="IPR029068">
    <property type="entry name" value="Glyas_Bleomycin-R_OHBP_Dase"/>
</dbReference>
<dbReference type="Proteomes" id="UP000285625">
    <property type="component" value="Unassembled WGS sequence"/>
</dbReference>
<dbReference type="InterPro" id="IPR052537">
    <property type="entry name" value="Extradiol_RC_dioxygenase"/>
</dbReference>
<dbReference type="Pfam" id="PF00903">
    <property type="entry name" value="Glyoxalase"/>
    <property type="match status" value="1"/>
</dbReference>
<dbReference type="InterPro" id="IPR037523">
    <property type="entry name" value="VOC_core"/>
</dbReference>
<dbReference type="STRING" id="1284.SHYC_02820"/>
<dbReference type="EMBL" id="QXVO01000001">
    <property type="protein sequence ID" value="RIO47824.1"/>
    <property type="molecule type" value="Genomic_DNA"/>
</dbReference>
<proteinExistence type="predicted"/>
<reference evidence="1 2" key="1">
    <citation type="journal article" date="2016" name="Front. Microbiol.">
        <title>Comprehensive Phylogenetic Analysis of Bovine Non-aureus Staphylococci Species Based on Whole-Genome Sequencing.</title>
        <authorList>
            <person name="Naushad S."/>
            <person name="Barkema H.W."/>
            <person name="Luby C."/>
            <person name="Condas L.A."/>
            <person name="Nobrega D.B."/>
            <person name="Carson D.A."/>
            <person name="De Buck J."/>
        </authorList>
    </citation>
    <scope>NUCLEOTIDE SEQUENCE [LARGE SCALE GENOMIC DNA]</scope>
    <source>
        <strain evidence="1 2">SNUC 5959</strain>
    </source>
</reference>
<accession>A0A418JMM2</accession>
<sequence>MICKGVSHLSTIIGHHHISMYTKNISQNKAFYLDVLGLNLIKETVNQDDTTMPHIFYGNCSGDPGTLLTFFEIPQAGSMRKGTNMIARIGLLVENSEVLEAFDNILQNHGISTKRGTYLNQDALYFDDPESLSFVLIANDDYLTPAYWTTSNTTTSNGHPSIIGIGPIEIHVEDIATTVGYLTKQLGFNKRETIANHVYTLNDKGLYTDVVVIQKRGSSVKPGKGYVHHHAFATTRANLFDLVKRHDYLSGHHSGIIDRKWFQSLYYQHNYITYEFATMEPGFN</sequence>
<dbReference type="PANTHER" id="PTHR36110:SF4">
    <property type="entry name" value="RING-CLEAVING DIOXYGENASE MHQA-RELATED"/>
    <property type="match status" value="1"/>
</dbReference>
<comment type="caution">
    <text evidence="1">The sequence shown here is derived from an EMBL/GenBank/DDBJ whole genome shotgun (WGS) entry which is preliminary data.</text>
</comment>
<gene>
    <name evidence="1" type="ORF">BUZ57_00640</name>
</gene>
<dbReference type="GO" id="GO:0051213">
    <property type="term" value="F:dioxygenase activity"/>
    <property type="evidence" value="ECO:0007669"/>
    <property type="project" value="UniProtKB-KW"/>
</dbReference>
<keyword evidence="1" id="KW-0223">Dioxygenase</keyword>
<dbReference type="Gene3D" id="3.10.180.10">
    <property type="entry name" value="2,3-Dihydroxybiphenyl 1,2-Dioxygenase, domain 1"/>
    <property type="match status" value="2"/>
</dbReference>
<dbReference type="PANTHER" id="PTHR36110">
    <property type="entry name" value="RING-CLEAVING DIOXYGENASE MHQE-RELATED"/>
    <property type="match status" value="1"/>
</dbReference>
<dbReference type="SUPFAM" id="SSF54593">
    <property type="entry name" value="Glyoxalase/Bleomycin resistance protein/Dihydroxybiphenyl dioxygenase"/>
    <property type="match status" value="1"/>
</dbReference>
<dbReference type="PROSITE" id="PS51819">
    <property type="entry name" value="VOC"/>
    <property type="match status" value="1"/>
</dbReference>
<dbReference type="AlphaFoldDB" id="A0A418JMM2"/>
<organism evidence="1 2">
    <name type="scientific">Staphylococcus hyicus</name>
    <dbReference type="NCBI Taxonomy" id="1284"/>
    <lineage>
        <taxon>Bacteria</taxon>
        <taxon>Bacillati</taxon>
        <taxon>Bacillota</taxon>
        <taxon>Bacilli</taxon>
        <taxon>Bacillales</taxon>
        <taxon>Staphylococcaceae</taxon>
        <taxon>Staphylococcus</taxon>
    </lineage>
</organism>
<keyword evidence="1" id="KW-0560">Oxidoreductase</keyword>
<protein>
    <submittedName>
        <fullName evidence="1">Ring-cleaving dioxygenase</fullName>
    </submittedName>
</protein>